<evidence type="ECO:0000313" key="2">
    <source>
        <dbReference type="Proteomes" id="UP000674425"/>
    </source>
</evidence>
<reference evidence="1 2" key="1">
    <citation type="submission" date="2021-02" db="EMBL/GenBank/DDBJ databases">
        <authorList>
            <person name="Vanwijnsberghe S."/>
        </authorList>
    </citation>
    <scope>NUCLEOTIDE SEQUENCE [LARGE SCALE GENOMIC DNA]</scope>
    <source>
        <strain evidence="1 2">R-69658</strain>
    </source>
</reference>
<dbReference type="EMBL" id="CAJNAU010000208">
    <property type="protein sequence ID" value="CAE6866716.1"/>
    <property type="molecule type" value="Genomic_DNA"/>
</dbReference>
<keyword evidence="2" id="KW-1185">Reference proteome</keyword>
<name>A0ABM8T8L2_9BURK</name>
<sequence length="292" mass="32933">MQALRRIARIERHIGCTRFENAERSCDERKRAARAEADADIGRRRHAGSFGEASADPVRPAIEFAVSQGAGLAGHSLCIGPRAHVVGDSLQHAAWGMSLLRDFSGGDRRRRLCTVAQAQVGDAKIRVARQLPEQFGIVIGEAFDRRGIEALGRIDDVQPRAVIVFDDVERQVELRGAGFDFARCDAQTRQRQQRRAIAALHAEHRMKERRVVGARSLQRPDQPREWQRAMRLRVEQRLACLREQRAERQIARHLLTHYQRVDEKADQVFGFDTVASARRYADAQIALAAVPV</sequence>
<proteinExistence type="predicted"/>
<organism evidence="1 2">
    <name type="scientific">Paraburkholderia aspalathi</name>
    <dbReference type="NCBI Taxonomy" id="1324617"/>
    <lineage>
        <taxon>Bacteria</taxon>
        <taxon>Pseudomonadati</taxon>
        <taxon>Pseudomonadota</taxon>
        <taxon>Betaproteobacteria</taxon>
        <taxon>Burkholderiales</taxon>
        <taxon>Burkholderiaceae</taxon>
        <taxon>Paraburkholderia</taxon>
    </lineage>
</organism>
<protein>
    <submittedName>
        <fullName evidence="1">Uncharacterized protein</fullName>
    </submittedName>
</protein>
<evidence type="ECO:0000313" key="1">
    <source>
        <dbReference type="EMBL" id="CAE6866716.1"/>
    </source>
</evidence>
<comment type="caution">
    <text evidence="1">The sequence shown here is derived from an EMBL/GenBank/DDBJ whole genome shotgun (WGS) entry which is preliminary data.</text>
</comment>
<dbReference type="Proteomes" id="UP000674425">
    <property type="component" value="Unassembled WGS sequence"/>
</dbReference>
<gene>
    <name evidence="1" type="ORF">R69658_07905</name>
</gene>
<accession>A0ABM8T8L2</accession>